<sequence length="123" mass="14811">MFENDVDYMTSAYKKLYEIETILKANIQSKLYKKYGMNWDRASELSMPLDEMFYFDTVSFYFSSPMFNHTFTKDELDKLFQLRAVRNEVAHIRTLSNEEYDSLDECRQIVSRLEKKPENTRNI</sequence>
<accession>A0A323TIR1</accession>
<dbReference type="Proteomes" id="UP000248214">
    <property type="component" value="Unassembled WGS sequence"/>
</dbReference>
<dbReference type="EMBL" id="PDOD01000001">
    <property type="protein sequence ID" value="PYZ95002.1"/>
    <property type="molecule type" value="Genomic_DNA"/>
</dbReference>
<evidence type="ECO:0000313" key="2">
    <source>
        <dbReference type="Proteomes" id="UP000248214"/>
    </source>
</evidence>
<proteinExistence type="predicted"/>
<evidence type="ECO:0008006" key="3">
    <source>
        <dbReference type="Google" id="ProtNLM"/>
    </source>
</evidence>
<keyword evidence="2" id="KW-1185">Reference proteome</keyword>
<dbReference type="AlphaFoldDB" id="A0A323TIR1"/>
<organism evidence="1 2">
    <name type="scientific">Salipaludibacillus keqinensis</name>
    <dbReference type="NCBI Taxonomy" id="2045207"/>
    <lineage>
        <taxon>Bacteria</taxon>
        <taxon>Bacillati</taxon>
        <taxon>Bacillota</taxon>
        <taxon>Bacilli</taxon>
        <taxon>Bacillales</taxon>
        <taxon>Bacillaceae</taxon>
    </lineage>
</organism>
<dbReference type="OrthoDB" id="2918763at2"/>
<reference evidence="1 2" key="1">
    <citation type="submission" date="2017-10" db="EMBL/GenBank/DDBJ databases">
        <title>Bacillus sp. nov., a halophilic bacterium isolated from a Keqin Lake.</title>
        <authorList>
            <person name="Wang H."/>
        </authorList>
    </citation>
    <scope>NUCLEOTIDE SEQUENCE [LARGE SCALE GENOMIC DNA]</scope>
    <source>
        <strain evidence="1 2">KQ-12</strain>
    </source>
</reference>
<comment type="caution">
    <text evidence="1">The sequence shown here is derived from an EMBL/GenBank/DDBJ whole genome shotgun (WGS) entry which is preliminary data.</text>
</comment>
<gene>
    <name evidence="1" type="ORF">CR194_05665</name>
</gene>
<protein>
    <recommendedName>
        <fullName evidence="3">Swt1-like HEPN domain-containing protein</fullName>
    </recommendedName>
</protein>
<name>A0A323TIR1_9BACI</name>
<dbReference type="RefSeq" id="WP_110608637.1">
    <property type="nucleotide sequence ID" value="NZ_PDOD01000001.1"/>
</dbReference>
<evidence type="ECO:0000313" key="1">
    <source>
        <dbReference type="EMBL" id="PYZ95002.1"/>
    </source>
</evidence>